<dbReference type="PANTHER" id="PTHR45657:SF20">
    <property type="entry name" value="CRAL_TRIO DOMAIN PROTEIN (AFU_ORTHOLOGUE AFUA_5G00680)"/>
    <property type="match status" value="1"/>
</dbReference>
<organism evidence="2 3">
    <name type="scientific">Delitschia confertaspora ATCC 74209</name>
    <dbReference type="NCBI Taxonomy" id="1513339"/>
    <lineage>
        <taxon>Eukaryota</taxon>
        <taxon>Fungi</taxon>
        <taxon>Dikarya</taxon>
        <taxon>Ascomycota</taxon>
        <taxon>Pezizomycotina</taxon>
        <taxon>Dothideomycetes</taxon>
        <taxon>Pleosporomycetidae</taxon>
        <taxon>Pleosporales</taxon>
        <taxon>Delitschiaceae</taxon>
        <taxon>Delitschia</taxon>
    </lineage>
</organism>
<accession>A0A9P4JNW7</accession>
<sequence>MMSGIGEMSDASANSTFKSFVQLCEDQGLLNRHTGLAAEDVSDGFNDEVTLRRFFVARTENSDGAVEQFKEAVEIRNSINDIAAYENISVRDYEATRKLYPHWSGRRDKRGLPIVLFDIGDLDKAALTEYNKLRDMPVSKEGDMPNLIQRTVAFHDTFTRFILPLCSSIQNRQNPEIPISDAVYLVDIARLGLKQGLDLRNYAQDISKLLATNFPEVVNTVYVLNAPTYFSTIWALLKKFVDPRTASKLVFLSPSDVLPTLSSTIDLENIPKEYGGTFEFEYGSVPILDMELAEQLEWLADSERKLPPGPIKWIADEQGSRTAVAVGRINGKPRQQRIATLKMSTH</sequence>
<protein>
    <submittedName>
        <fullName evidence="2">CRAL/TRIO domain protein</fullName>
    </submittedName>
</protein>
<evidence type="ECO:0000259" key="1">
    <source>
        <dbReference type="PROSITE" id="PS50191"/>
    </source>
</evidence>
<dbReference type="PROSITE" id="PS50191">
    <property type="entry name" value="CRAL_TRIO"/>
    <property type="match status" value="1"/>
</dbReference>
<dbReference type="Gene3D" id="3.40.525.10">
    <property type="entry name" value="CRAL-TRIO lipid binding domain"/>
    <property type="match status" value="1"/>
</dbReference>
<comment type="caution">
    <text evidence="2">The sequence shown here is derived from an EMBL/GenBank/DDBJ whole genome shotgun (WGS) entry which is preliminary data.</text>
</comment>
<dbReference type="InterPro" id="IPR051026">
    <property type="entry name" value="PI/PC_transfer"/>
</dbReference>
<dbReference type="EMBL" id="ML993917">
    <property type="protein sequence ID" value="KAF2202998.1"/>
    <property type="molecule type" value="Genomic_DNA"/>
</dbReference>
<dbReference type="Proteomes" id="UP000799536">
    <property type="component" value="Unassembled WGS sequence"/>
</dbReference>
<proteinExistence type="predicted"/>
<dbReference type="PANTHER" id="PTHR45657">
    <property type="entry name" value="CRAL-TRIO DOMAIN-CONTAINING PROTEIN YKL091C-RELATED"/>
    <property type="match status" value="1"/>
</dbReference>
<gene>
    <name evidence="2" type="ORF">GQ43DRAFT_412593</name>
</gene>
<dbReference type="SMART" id="SM00516">
    <property type="entry name" value="SEC14"/>
    <property type="match status" value="1"/>
</dbReference>
<evidence type="ECO:0000313" key="2">
    <source>
        <dbReference type="EMBL" id="KAF2202998.1"/>
    </source>
</evidence>
<dbReference type="OrthoDB" id="30289at2759"/>
<dbReference type="CDD" id="cd00170">
    <property type="entry name" value="SEC14"/>
    <property type="match status" value="1"/>
</dbReference>
<dbReference type="SUPFAM" id="SSF52087">
    <property type="entry name" value="CRAL/TRIO domain"/>
    <property type="match status" value="1"/>
</dbReference>
<feature type="domain" description="CRAL-TRIO" evidence="1">
    <location>
        <begin position="92"/>
        <end position="282"/>
    </location>
</feature>
<keyword evidence="3" id="KW-1185">Reference proteome</keyword>
<dbReference type="InterPro" id="IPR001251">
    <property type="entry name" value="CRAL-TRIO_dom"/>
</dbReference>
<dbReference type="InterPro" id="IPR036865">
    <property type="entry name" value="CRAL-TRIO_dom_sf"/>
</dbReference>
<evidence type="ECO:0000313" key="3">
    <source>
        <dbReference type="Proteomes" id="UP000799536"/>
    </source>
</evidence>
<dbReference type="AlphaFoldDB" id="A0A9P4JNW7"/>
<name>A0A9P4JNW7_9PLEO</name>
<reference evidence="2" key="1">
    <citation type="journal article" date="2020" name="Stud. Mycol.">
        <title>101 Dothideomycetes genomes: a test case for predicting lifestyles and emergence of pathogens.</title>
        <authorList>
            <person name="Haridas S."/>
            <person name="Albert R."/>
            <person name="Binder M."/>
            <person name="Bloem J."/>
            <person name="Labutti K."/>
            <person name="Salamov A."/>
            <person name="Andreopoulos B."/>
            <person name="Baker S."/>
            <person name="Barry K."/>
            <person name="Bills G."/>
            <person name="Bluhm B."/>
            <person name="Cannon C."/>
            <person name="Castanera R."/>
            <person name="Culley D."/>
            <person name="Daum C."/>
            <person name="Ezra D."/>
            <person name="Gonzalez J."/>
            <person name="Henrissat B."/>
            <person name="Kuo A."/>
            <person name="Liang C."/>
            <person name="Lipzen A."/>
            <person name="Lutzoni F."/>
            <person name="Magnuson J."/>
            <person name="Mondo S."/>
            <person name="Nolan M."/>
            <person name="Ohm R."/>
            <person name="Pangilinan J."/>
            <person name="Park H.-J."/>
            <person name="Ramirez L."/>
            <person name="Alfaro M."/>
            <person name="Sun H."/>
            <person name="Tritt A."/>
            <person name="Yoshinaga Y."/>
            <person name="Zwiers L.-H."/>
            <person name="Turgeon B."/>
            <person name="Goodwin S."/>
            <person name="Spatafora J."/>
            <person name="Crous P."/>
            <person name="Grigoriev I."/>
        </authorList>
    </citation>
    <scope>NUCLEOTIDE SEQUENCE</scope>
    <source>
        <strain evidence="2">ATCC 74209</strain>
    </source>
</reference>
<dbReference type="Pfam" id="PF00650">
    <property type="entry name" value="CRAL_TRIO"/>
    <property type="match status" value="1"/>
</dbReference>